<evidence type="ECO:0000256" key="1">
    <source>
        <dbReference type="SAM" id="MobiDB-lite"/>
    </source>
</evidence>
<evidence type="ECO:0000313" key="3">
    <source>
        <dbReference type="Proteomes" id="UP000559256"/>
    </source>
</evidence>
<feature type="compositionally biased region" description="Acidic residues" evidence="1">
    <location>
        <begin position="180"/>
        <end position="193"/>
    </location>
</feature>
<gene>
    <name evidence="2" type="ORF">D9758_017879</name>
</gene>
<dbReference type="Proteomes" id="UP000559256">
    <property type="component" value="Unassembled WGS sequence"/>
</dbReference>
<organism evidence="2 3">
    <name type="scientific">Tetrapyrgos nigripes</name>
    <dbReference type="NCBI Taxonomy" id="182062"/>
    <lineage>
        <taxon>Eukaryota</taxon>
        <taxon>Fungi</taxon>
        <taxon>Dikarya</taxon>
        <taxon>Basidiomycota</taxon>
        <taxon>Agaricomycotina</taxon>
        <taxon>Agaricomycetes</taxon>
        <taxon>Agaricomycetidae</taxon>
        <taxon>Agaricales</taxon>
        <taxon>Marasmiineae</taxon>
        <taxon>Marasmiaceae</taxon>
        <taxon>Tetrapyrgos</taxon>
    </lineage>
</organism>
<dbReference type="OrthoDB" id="3049502at2759"/>
<comment type="caution">
    <text evidence="2">The sequence shown here is derived from an EMBL/GenBank/DDBJ whole genome shotgun (WGS) entry which is preliminary data.</text>
</comment>
<keyword evidence="3" id="KW-1185">Reference proteome</keyword>
<feature type="region of interest" description="Disordered" evidence="1">
    <location>
        <begin position="129"/>
        <end position="195"/>
    </location>
</feature>
<accession>A0A8H5BBJ2</accession>
<proteinExistence type="predicted"/>
<dbReference type="AlphaFoldDB" id="A0A8H5BBJ2"/>
<protein>
    <submittedName>
        <fullName evidence="2">Uncharacterized protein</fullName>
    </submittedName>
</protein>
<evidence type="ECO:0000313" key="2">
    <source>
        <dbReference type="EMBL" id="KAF5320205.1"/>
    </source>
</evidence>
<feature type="compositionally biased region" description="Acidic residues" evidence="1">
    <location>
        <begin position="153"/>
        <end position="170"/>
    </location>
</feature>
<sequence>MAALNPNMPIQQQLTEAFARVPAGQDNPPPLPGPYTSGDDVIHAKNVAHSVRANRRNQECGCHGLYSQTFTDLLSPYSNLSAEIHRTFYVEFESLEDSRVITVDGRGHHAEEGDWESEVSDEEVDLGQDIPYANAPTARTLRNRDHLPRPDYVEIDEGVDDPPEEYDENPENSQDAHKDDEDDGEDDNLDDGDNLSSFNDVTVHLKQGLYKEFIPDLTVVHSRLRLMNTVTGNSSLKKIRHFLYRHGIQSTHFCLVLIGEFKHGPRRSTDFSGNLEELQTEIDNRLQQAISDLLAYCTWYFAAYPHVEAIIAFAACGIYWKAKLVHRDSLPLYIFEDGDYSSDEIEQEKKDAFLENWGPVFVIGTEDSDSELTELRNAFFHPLGCDGFVPARPAGH</sequence>
<feature type="compositionally biased region" description="Basic and acidic residues" evidence="1">
    <location>
        <begin position="142"/>
        <end position="152"/>
    </location>
</feature>
<reference evidence="2 3" key="1">
    <citation type="journal article" date="2020" name="ISME J.">
        <title>Uncovering the hidden diversity of litter-decomposition mechanisms in mushroom-forming fungi.</title>
        <authorList>
            <person name="Floudas D."/>
            <person name="Bentzer J."/>
            <person name="Ahren D."/>
            <person name="Johansson T."/>
            <person name="Persson P."/>
            <person name="Tunlid A."/>
        </authorList>
    </citation>
    <scope>NUCLEOTIDE SEQUENCE [LARGE SCALE GENOMIC DNA]</scope>
    <source>
        <strain evidence="2 3">CBS 291.85</strain>
    </source>
</reference>
<dbReference type="EMBL" id="JAACJM010000415">
    <property type="protein sequence ID" value="KAF5320205.1"/>
    <property type="molecule type" value="Genomic_DNA"/>
</dbReference>
<name>A0A8H5BBJ2_9AGAR</name>